<feature type="signal peptide" evidence="4">
    <location>
        <begin position="1"/>
        <end position="20"/>
    </location>
</feature>
<dbReference type="Proteomes" id="UP000807504">
    <property type="component" value="Unassembled WGS sequence"/>
</dbReference>
<evidence type="ECO:0000256" key="3">
    <source>
        <dbReference type="ARBA" id="ARBA00023157"/>
    </source>
</evidence>
<reference evidence="5" key="1">
    <citation type="journal article" date="2020" name="bioRxiv">
        <title>Chromosome-level reference genome of the European wasp spider Argiope bruennichi: a resource for studies on range expansion and evolutionary adaptation.</title>
        <authorList>
            <person name="Sheffer M.M."/>
            <person name="Hoppe A."/>
            <person name="Krehenwinkel H."/>
            <person name="Uhl G."/>
            <person name="Kuss A.W."/>
            <person name="Jensen L."/>
            <person name="Jensen C."/>
            <person name="Gillespie R.G."/>
            <person name="Hoff K.J."/>
            <person name="Prost S."/>
        </authorList>
    </citation>
    <scope>NUCLEOTIDE SEQUENCE</scope>
</reference>
<dbReference type="EMBL" id="JABXBU010002228">
    <property type="protein sequence ID" value="KAF8772064.1"/>
    <property type="molecule type" value="Genomic_DNA"/>
</dbReference>
<proteinExistence type="predicted"/>
<keyword evidence="3" id="KW-1015">Disulfide bond</keyword>
<dbReference type="PROSITE" id="PS60029">
    <property type="entry name" value="SPIDER_CSTX"/>
    <property type="match status" value="1"/>
</dbReference>
<dbReference type="Pfam" id="PF10530">
    <property type="entry name" value="Toxin_35"/>
    <property type="match status" value="1"/>
</dbReference>
<comment type="subcellular location">
    <subcellularLocation>
        <location evidence="1">Secreted</location>
    </subcellularLocation>
</comment>
<evidence type="ECO:0000256" key="4">
    <source>
        <dbReference type="SAM" id="SignalP"/>
    </source>
</evidence>
<name>A0A8T0EK96_ARGBR</name>
<dbReference type="GO" id="GO:0005576">
    <property type="term" value="C:extracellular region"/>
    <property type="evidence" value="ECO:0007669"/>
    <property type="project" value="UniProtKB-SubCell"/>
</dbReference>
<evidence type="ECO:0000313" key="5">
    <source>
        <dbReference type="EMBL" id="KAF8772064.1"/>
    </source>
</evidence>
<gene>
    <name evidence="5" type="ORF">HNY73_019410</name>
</gene>
<organism evidence="5 6">
    <name type="scientific">Argiope bruennichi</name>
    <name type="common">Wasp spider</name>
    <name type="synonym">Aranea bruennichi</name>
    <dbReference type="NCBI Taxonomy" id="94029"/>
    <lineage>
        <taxon>Eukaryota</taxon>
        <taxon>Metazoa</taxon>
        <taxon>Ecdysozoa</taxon>
        <taxon>Arthropoda</taxon>
        <taxon>Chelicerata</taxon>
        <taxon>Arachnida</taxon>
        <taxon>Araneae</taxon>
        <taxon>Araneomorphae</taxon>
        <taxon>Entelegynae</taxon>
        <taxon>Araneoidea</taxon>
        <taxon>Araneidae</taxon>
        <taxon>Argiope</taxon>
    </lineage>
</organism>
<evidence type="ECO:0000313" key="6">
    <source>
        <dbReference type="Proteomes" id="UP000807504"/>
    </source>
</evidence>
<keyword evidence="2" id="KW-0964">Secreted</keyword>
<comment type="caution">
    <text evidence="5">The sequence shown here is derived from an EMBL/GenBank/DDBJ whole genome shotgun (WGS) entry which is preliminary data.</text>
</comment>
<dbReference type="InterPro" id="IPR011142">
    <property type="entry name" value="Spider_toxin_CSTX_Knottin_CS"/>
</dbReference>
<dbReference type="InterPro" id="IPR019553">
    <property type="entry name" value="Spider_toxin_CSTX_knottin"/>
</dbReference>
<evidence type="ECO:0000256" key="1">
    <source>
        <dbReference type="ARBA" id="ARBA00004613"/>
    </source>
</evidence>
<dbReference type="PROSITE" id="PS51257">
    <property type="entry name" value="PROKAR_LIPOPROTEIN"/>
    <property type="match status" value="1"/>
</dbReference>
<evidence type="ECO:0000256" key="2">
    <source>
        <dbReference type="ARBA" id="ARBA00022525"/>
    </source>
</evidence>
<reference evidence="5" key="2">
    <citation type="submission" date="2020-06" db="EMBL/GenBank/DDBJ databases">
        <authorList>
            <person name="Sheffer M."/>
        </authorList>
    </citation>
    <scope>NUCLEOTIDE SEQUENCE</scope>
</reference>
<sequence length="121" mass="14175">MRNVLLGWLIGLVLIACVLSEENDDEMEAVSISQLLGNLEFVESDELRSDDECIPRNRECTNHRHKCCRSKFFKDKCKCFYVEGNDTETEVELCTCQQEWYLGMTEKIYDQASNLFKKWFG</sequence>
<keyword evidence="4" id="KW-0732">Signal</keyword>
<protein>
    <submittedName>
        <fullName evidence="5">U3-lycotoxin-Ls1v like protein</fullName>
    </submittedName>
</protein>
<dbReference type="AlphaFoldDB" id="A0A8T0EK96"/>
<keyword evidence="6" id="KW-1185">Reference proteome</keyword>
<dbReference type="GO" id="GO:0090729">
    <property type="term" value="F:toxin activity"/>
    <property type="evidence" value="ECO:0007669"/>
    <property type="project" value="InterPro"/>
</dbReference>
<feature type="chain" id="PRO_5035950018" evidence="4">
    <location>
        <begin position="21"/>
        <end position="121"/>
    </location>
</feature>
<accession>A0A8T0EK96</accession>